<gene>
    <name evidence="5" type="ORF">CDO81_01990</name>
</gene>
<protein>
    <recommendedName>
        <fullName evidence="2">histidine kinase</fullName>
        <ecNumber evidence="2">2.7.13.3</ecNumber>
    </recommendedName>
</protein>
<feature type="transmembrane region" description="Helical" evidence="3">
    <location>
        <begin position="108"/>
        <end position="130"/>
    </location>
</feature>
<feature type="transmembrane region" description="Helical" evidence="3">
    <location>
        <begin position="44"/>
        <end position="65"/>
    </location>
</feature>
<keyword evidence="3" id="KW-1133">Transmembrane helix</keyword>
<dbReference type="InterPro" id="IPR010559">
    <property type="entry name" value="Sig_transdc_His_kin_internal"/>
</dbReference>
<dbReference type="PROSITE" id="PS50109">
    <property type="entry name" value="HIS_KIN"/>
    <property type="match status" value="1"/>
</dbReference>
<comment type="caution">
    <text evidence="5">The sequence shown here is derived from an EMBL/GenBank/DDBJ whole genome shotgun (WGS) entry which is preliminary data.</text>
</comment>
<evidence type="ECO:0000256" key="1">
    <source>
        <dbReference type="ARBA" id="ARBA00000085"/>
    </source>
</evidence>
<evidence type="ECO:0000259" key="4">
    <source>
        <dbReference type="PROSITE" id="PS50109"/>
    </source>
</evidence>
<evidence type="ECO:0000313" key="5">
    <source>
        <dbReference type="EMBL" id="OWR05261.1"/>
    </source>
</evidence>
<name>A0A254NBB9_9BURK</name>
<dbReference type="Pfam" id="PF02518">
    <property type="entry name" value="HATPase_c"/>
    <property type="match status" value="1"/>
</dbReference>
<dbReference type="Proteomes" id="UP000197446">
    <property type="component" value="Unassembled WGS sequence"/>
</dbReference>
<dbReference type="Pfam" id="PF06580">
    <property type="entry name" value="His_kinase"/>
    <property type="match status" value="1"/>
</dbReference>
<feature type="transmembrane region" description="Helical" evidence="3">
    <location>
        <begin position="77"/>
        <end position="96"/>
    </location>
</feature>
<dbReference type="AlphaFoldDB" id="A0A254NBB9"/>
<dbReference type="GO" id="GO:0000155">
    <property type="term" value="F:phosphorelay sensor kinase activity"/>
    <property type="evidence" value="ECO:0007669"/>
    <property type="project" value="InterPro"/>
</dbReference>
<evidence type="ECO:0000313" key="6">
    <source>
        <dbReference type="Proteomes" id="UP000197446"/>
    </source>
</evidence>
<dbReference type="OrthoDB" id="2514702at2"/>
<reference evidence="5 6" key="1">
    <citation type="journal article" date="2007" name="Int. J. Syst. Evol. Microbiol.">
        <title>Description of Pelomonas aquatica sp. nov. and Pelomonas puraquae sp. nov., isolated from industrial and haemodialysis water.</title>
        <authorList>
            <person name="Gomila M."/>
            <person name="Bowien B."/>
            <person name="Falsen E."/>
            <person name="Moore E.R."/>
            <person name="Lalucat J."/>
        </authorList>
    </citation>
    <scope>NUCLEOTIDE SEQUENCE [LARGE SCALE GENOMIC DNA]</scope>
    <source>
        <strain evidence="5 6">CCUG 52769</strain>
    </source>
</reference>
<accession>A0A254NBB9</accession>
<evidence type="ECO:0000256" key="3">
    <source>
        <dbReference type="SAM" id="Phobius"/>
    </source>
</evidence>
<dbReference type="Gene3D" id="3.30.565.10">
    <property type="entry name" value="Histidine kinase-like ATPase, C-terminal domain"/>
    <property type="match status" value="1"/>
</dbReference>
<feature type="transmembrane region" description="Helical" evidence="3">
    <location>
        <begin position="16"/>
        <end position="32"/>
    </location>
</feature>
<dbReference type="InterPro" id="IPR004358">
    <property type="entry name" value="Sig_transdc_His_kin-like_C"/>
</dbReference>
<keyword evidence="3" id="KW-0812">Transmembrane</keyword>
<dbReference type="InterPro" id="IPR005467">
    <property type="entry name" value="His_kinase_dom"/>
</dbReference>
<dbReference type="SMART" id="SM00387">
    <property type="entry name" value="HATPase_c"/>
    <property type="match status" value="1"/>
</dbReference>
<dbReference type="PANTHER" id="PTHR34220">
    <property type="entry name" value="SENSOR HISTIDINE KINASE YPDA"/>
    <property type="match status" value="1"/>
</dbReference>
<dbReference type="InterPro" id="IPR003594">
    <property type="entry name" value="HATPase_dom"/>
</dbReference>
<dbReference type="InterPro" id="IPR050640">
    <property type="entry name" value="Bact_2-comp_sensor_kinase"/>
</dbReference>
<dbReference type="SUPFAM" id="SSF55874">
    <property type="entry name" value="ATPase domain of HSP90 chaperone/DNA topoisomerase II/histidine kinase"/>
    <property type="match status" value="1"/>
</dbReference>
<feature type="domain" description="Histidine kinase" evidence="4">
    <location>
        <begin position="263"/>
        <end position="357"/>
    </location>
</feature>
<proteinExistence type="predicted"/>
<comment type="catalytic activity">
    <reaction evidence="1">
        <text>ATP + protein L-histidine = ADP + protein N-phospho-L-histidine.</text>
        <dbReference type="EC" id="2.7.13.3"/>
    </reaction>
</comment>
<dbReference type="PANTHER" id="PTHR34220:SF9">
    <property type="entry name" value="SIGNAL TRANSDUCTION HISTIDINE KINASE INTERNAL REGION DOMAIN-CONTAINING PROTEIN"/>
    <property type="match status" value="1"/>
</dbReference>
<keyword evidence="3" id="KW-0472">Membrane</keyword>
<dbReference type="EC" id="2.7.13.3" evidence="2"/>
<organism evidence="5 6">
    <name type="scientific">Roseateles puraquae</name>
    <dbReference type="NCBI Taxonomy" id="431059"/>
    <lineage>
        <taxon>Bacteria</taxon>
        <taxon>Pseudomonadati</taxon>
        <taxon>Pseudomonadota</taxon>
        <taxon>Betaproteobacteria</taxon>
        <taxon>Burkholderiales</taxon>
        <taxon>Sphaerotilaceae</taxon>
        <taxon>Roseateles</taxon>
    </lineage>
</organism>
<dbReference type="InterPro" id="IPR036890">
    <property type="entry name" value="HATPase_C_sf"/>
</dbReference>
<sequence>MTRLASELLQDYRPRHANWWPVLLFWLAWGLLRWQLPPGTGQRALGVAAQFWLAYSLAWWALSAVAARLSARHGGPLWLIGFALVPAALLGALLGLPLTADFAWHRLALSSALLAQLLPAVSLAAVLHLLPLAARWREQRRHAAEAKRLRDAAAVADLSRQVTLAELKTLQAQVEPHFLYNTLAGIQYLVRHNALLADRMLGRLHDYLRLALPAMRAPMSTLAQEFALAEAYLALMQMRLGERLTVRLDLPADLAQRPFPPLMLGTLIENALQHGIEPKPGGGHLTVQARTQHGALELVVSDTGIGLQPQAATAGSGLGLTSLQQRLQLIYGPAASLDVTGRPQGGVVATIRLPDAPPT</sequence>
<dbReference type="EMBL" id="NISI01000001">
    <property type="protein sequence ID" value="OWR05261.1"/>
    <property type="molecule type" value="Genomic_DNA"/>
</dbReference>
<dbReference type="PRINTS" id="PR00344">
    <property type="entry name" value="BCTRLSENSOR"/>
</dbReference>
<keyword evidence="6" id="KW-1185">Reference proteome</keyword>
<evidence type="ECO:0000256" key="2">
    <source>
        <dbReference type="ARBA" id="ARBA00012438"/>
    </source>
</evidence>
<dbReference type="RefSeq" id="WP_088481472.1">
    <property type="nucleotide sequence ID" value="NZ_NISI01000001.1"/>
</dbReference>
<dbReference type="GO" id="GO:0016020">
    <property type="term" value="C:membrane"/>
    <property type="evidence" value="ECO:0007669"/>
    <property type="project" value="InterPro"/>
</dbReference>